<gene>
    <name evidence="6" type="ORF">ATK36_3617</name>
</gene>
<dbReference type="InterPro" id="IPR041479">
    <property type="entry name" value="TetR_CgmR_C"/>
</dbReference>
<dbReference type="InterPro" id="IPR009057">
    <property type="entry name" value="Homeodomain-like_sf"/>
</dbReference>
<keyword evidence="3" id="KW-0804">Transcription</keyword>
<dbReference type="GO" id="GO:0000976">
    <property type="term" value="F:transcription cis-regulatory region binding"/>
    <property type="evidence" value="ECO:0007669"/>
    <property type="project" value="TreeGrafter"/>
</dbReference>
<keyword evidence="7" id="KW-1185">Reference proteome</keyword>
<dbReference type="InterPro" id="IPR001647">
    <property type="entry name" value="HTH_TetR"/>
</dbReference>
<dbReference type="EMBL" id="PDJK01000002">
    <property type="protein sequence ID" value="PFG48522.1"/>
    <property type="molecule type" value="Genomic_DNA"/>
</dbReference>
<evidence type="ECO:0000256" key="2">
    <source>
        <dbReference type="ARBA" id="ARBA00023125"/>
    </source>
</evidence>
<dbReference type="Pfam" id="PF17937">
    <property type="entry name" value="TetR_C_28"/>
    <property type="match status" value="1"/>
</dbReference>
<feature type="DNA-binding region" description="H-T-H motif" evidence="4">
    <location>
        <begin position="27"/>
        <end position="46"/>
    </location>
</feature>
<evidence type="ECO:0000259" key="5">
    <source>
        <dbReference type="PROSITE" id="PS50977"/>
    </source>
</evidence>
<evidence type="ECO:0000313" key="6">
    <source>
        <dbReference type="EMBL" id="PFG48522.1"/>
    </source>
</evidence>
<keyword evidence="1" id="KW-0805">Transcription regulation</keyword>
<dbReference type="Gene3D" id="1.10.357.10">
    <property type="entry name" value="Tetracycline Repressor, domain 2"/>
    <property type="match status" value="1"/>
</dbReference>
<organism evidence="6 7">
    <name type="scientific">Amycolatopsis sulphurea</name>
    <dbReference type="NCBI Taxonomy" id="76022"/>
    <lineage>
        <taxon>Bacteria</taxon>
        <taxon>Bacillati</taxon>
        <taxon>Actinomycetota</taxon>
        <taxon>Actinomycetes</taxon>
        <taxon>Pseudonocardiales</taxon>
        <taxon>Pseudonocardiaceae</taxon>
        <taxon>Amycolatopsis</taxon>
    </lineage>
</organism>
<evidence type="ECO:0000313" key="7">
    <source>
        <dbReference type="Proteomes" id="UP000243542"/>
    </source>
</evidence>
<feature type="domain" description="HTH tetR-type" evidence="5">
    <location>
        <begin position="4"/>
        <end position="64"/>
    </location>
</feature>
<accession>A0A2A9FD80</accession>
<dbReference type="InterPro" id="IPR050109">
    <property type="entry name" value="HTH-type_TetR-like_transc_reg"/>
</dbReference>
<dbReference type="PANTHER" id="PTHR30055:SF234">
    <property type="entry name" value="HTH-TYPE TRANSCRIPTIONAL REGULATOR BETI"/>
    <property type="match status" value="1"/>
</dbReference>
<keyword evidence="2 4" id="KW-0238">DNA-binding</keyword>
<dbReference type="PANTHER" id="PTHR30055">
    <property type="entry name" value="HTH-TYPE TRANSCRIPTIONAL REGULATOR RUTR"/>
    <property type="match status" value="1"/>
</dbReference>
<dbReference type="GO" id="GO:0003700">
    <property type="term" value="F:DNA-binding transcription factor activity"/>
    <property type="evidence" value="ECO:0007669"/>
    <property type="project" value="TreeGrafter"/>
</dbReference>
<evidence type="ECO:0000256" key="3">
    <source>
        <dbReference type="ARBA" id="ARBA00023163"/>
    </source>
</evidence>
<dbReference type="Pfam" id="PF00440">
    <property type="entry name" value="TetR_N"/>
    <property type="match status" value="1"/>
</dbReference>
<dbReference type="AlphaFoldDB" id="A0A2A9FD80"/>
<protein>
    <submittedName>
        <fullName evidence="6">TetR family transcriptional regulator</fullName>
    </submittedName>
</protein>
<evidence type="ECO:0000256" key="4">
    <source>
        <dbReference type="PROSITE-ProRule" id="PRU00335"/>
    </source>
</evidence>
<dbReference type="PRINTS" id="PR00455">
    <property type="entry name" value="HTHTETR"/>
</dbReference>
<dbReference type="Proteomes" id="UP000243542">
    <property type="component" value="Unassembled WGS sequence"/>
</dbReference>
<comment type="caution">
    <text evidence="6">The sequence shown here is derived from an EMBL/GenBank/DDBJ whole genome shotgun (WGS) entry which is preliminary data.</text>
</comment>
<dbReference type="SUPFAM" id="SSF46689">
    <property type="entry name" value="Homeodomain-like"/>
    <property type="match status" value="1"/>
</dbReference>
<evidence type="ECO:0000256" key="1">
    <source>
        <dbReference type="ARBA" id="ARBA00023015"/>
    </source>
</evidence>
<dbReference type="PROSITE" id="PS50977">
    <property type="entry name" value="HTH_TETR_2"/>
    <property type="match status" value="1"/>
</dbReference>
<sequence length="183" mass="20188">MARPSARDRILDSYEVLLIERGPLEITLDSVAAHAGVSKGGLLYHFGSKDALRDGLLERLEQLTEEDLALARAAPEGVVRYYLRTAVTDVTQNLPVHRTNMATLRLVLNDPVAAEVSLRCMNWFRDLLTEHVDDPLTAELVLLVGEGLYMRTALSEDGTNSLLGRIDIIANRLDVGDQSGVEH</sequence>
<dbReference type="RefSeq" id="WP_098512585.1">
    <property type="nucleotide sequence ID" value="NZ_JBIAKZ010000048.1"/>
</dbReference>
<reference evidence="6 7" key="1">
    <citation type="submission" date="2017-10" db="EMBL/GenBank/DDBJ databases">
        <title>Sequencing the genomes of 1000 actinobacteria strains.</title>
        <authorList>
            <person name="Klenk H.-P."/>
        </authorList>
    </citation>
    <scope>NUCLEOTIDE SEQUENCE [LARGE SCALE GENOMIC DNA]</scope>
    <source>
        <strain evidence="6 7">DSM 46092</strain>
    </source>
</reference>
<name>A0A2A9FD80_9PSEU</name>
<proteinExistence type="predicted"/>